<protein>
    <submittedName>
        <fullName evidence="20">Tyrosine-protein kinase</fullName>
        <ecNumber evidence="20">2.7.10.2</ecNumber>
    </submittedName>
</protein>
<sequence length="716" mass="79588">MLDNKSPTQQLNRDFNELSLGQLFGILIDNKWLITLIVTSCIILAFLYLLIATPVYRADAMVQVEQTEGSSIISSLSTVLPSTPPASETEIELIKSRLVIGKTVNDLELTTEVSPDYFPVFGRLYHQMTSKSACPCISLSGLKVSDALMEQPLELTVTGQNSFSLTYDGDVIATGRVNQPVVTGAVSLRVTRLDAPIGTVFQVKKREMLNVINEILSHLSVTEKDKNTGIIALSLLGNDRVMIRKILNSITQNYLQQNIESKSAEAARSLEFIQHKIPEIKSALILAEDRLSRYRQQNDSVDLSLEAKSMLDGSLQLDNELNQLALKEADISRLYTKEHPVYKALLDQKRVIEQEKQKINNQISQLPKTQQEILGLTRDMDVTQDIYVLLLNKQQELSITKASNLGNVRIVDPAITQLKPAEPKKAAILLLSVFVGIIVSIGYLMMRTVMNQGVKNPLQLENNGINVIATIPFSEDHWHRSRIKNSAYPLVDTLGDAVALEAVKGLRTSLHFIALEKGNNILMITSSAPKLGKTFISANLSVVMAQANKKVLLIDCDMRRGKLHEIFGINKNLGLSSVLSGQVSAQSVVFQTSVPNMDIIPRGKVPDNPSELLMSPKLDELFRWASKEYDIVIIDSTPLLAVTDAIIVGRYAGISLLVVGFENTSMREIKTVIQRFERSGVNIDGTVLNSFMKRAFNYYAYGGDYIYSYEKKSENR</sequence>
<keyword evidence="4" id="KW-0997">Cell inner membrane</keyword>
<reference evidence="19 22" key="3">
    <citation type="submission" date="2017-11" db="EMBL/GenBank/DDBJ databases">
        <title>Complete genome sequence of Serratia sp. ATCC 39006 LacA.</title>
        <authorList>
            <person name="Hampton H.G."/>
            <person name="Jackson S.A."/>
            <person name="Jauregui R."/>
            <person name="Poulter G.T.M."/>
            <person name="Salmond G.P.C."/>
            <person name="Fineran P.C."/>
        </authorList>
    </citation>
    <scope>NUCLEOTIDE SEQUENCE [LARGE SCALE GENOMIC DNA]</scope>
    <source>
        <strain evidence="19 22">ATCC 39006</strain>
    </source>
</reference>
<dbReference type="KEGG" id="serq:CWC46_09810"/>
<evidence type="ECO:0000256" key="5">
    <source>
        <dbReference type="ARBA" id="ARBA00022679"/>
    </source>
</evidence>
<evidence type="ECO:0000256" key="6">
    <source>
        <dbReference type="ARBA" id="ARBA00022692"/>
    </source>
</evidence>
<dbReference type="FunFam" id="3.40.50.300:FF:000527">
    <property type="entry name" value="Tyrosine-protein kinase etk"/>
    <property type="match status" value="1"/>
</dbReference>
<feature type="domain" description="Polysaccharide chain length determinant N-terminal" evidence="16">
    <location>
        <begin position="16"/>
        <end position="107"/>
    </location>
</feature>
<keyword evidence="5 20" id="KW-0808">Transferase</keyword>
<evidence type="ECO:0000256" key="7">
    <source>
        <dbReference type="ARBA" id="ARBA00022741"/>
    </source>
</evidence>
<dbReference type="STRING" id="104623.Ser39006_03503"/>
<comment type="catalytic activity">
    <reaction evidence="13">
        <text>L-tyrosyl-[protein] + ATP = O-phospho-L-tyrosyl-[protein] + ADP + H(+)</text>
        <dbReference type="Rhea" id="RHEA:10596"/>
        <dbReference type="Rhea" id="RHEA-COMP:10136"/>
        <dbReference type="Rhea" id="RHEA-COMP:20101"/>
        <dbReference type="ChEBI" id="CHEBI:15378"/>
        <dbReference type="ChEBI" id="CHEBI:30616"/>
        <dbReference type="ChEBI" id="CHEBI:46858"/>
        <dbReference type="ChEBI" id="CHEBI:61978"/>
        <dbReference type="ChEBI" id="CHEBI:456216"/>
    </reaction>
</comment>
<dbReference type="Gene3D" id="3.40.50.300">
    <property type="entry name" value="P-loop containing nucleotide triphosphate hydrolases"/>
    <property type="match status" value="1"/>
</dbReference>
<feature type="domain" description="Tyrosine-protein kinase G-rich" evidence="18">
    <location>
        <begin position="368"/>
        <end position="448"/>
    </location>
</feature>
<keyword evidence="14" id="KW-0175">Coiled coil</keyword>
<evidence type="ECO:0000256" key="3">
    <source>
        <dbReference type="ARBA" id="ARBA00022475"/>
    </source>
</evidence>
<comment type="subcellular location">
    <subcellularLocation>
        <location evidence="1">Cell inner membrane</location>
        <topology evidence="1">Multi-pass membrane protein</topology>
    </subcellularLocation>
</comment>
<dbReference type="InterPro" id="IPR005702">
    <property type="entry name" value="Wzc-like_C"/>
</dbReference>
<dbReference type="NCBIfam" id="TIGR01007">
    <property type="entry name" value="eps_fam"/>
    <property type="match status" value="1"/>
</dbReference>
<dbReference type="Pfam" id="PF13614">
    <property type="entry name" value="AAA_31"/>
    <property type="match status" value="1"/>
</dbReference>
<proteinExistence type="inferred from homology"/>
<evidence type="ECO:0000256" key="14">
    <source>
        <dbReference type="SAM" id="Coils"/>
    </source>
</evidence>
<keyword evidence="21" id="KW-1185">Reference proteome</keyword>
<reference evidence="20" key="2">
    <citation type="submission" date="2013-09" db="EMBL/GenBank/DDBJ databases">
        <authorList>
            <person name="Wang G."/>
            <person name="Yang Y."/>
            <person name="Su Y."/>
        </authorList>
    </citation>
    <scope>NUCLEOTIDE SEQUENCE</scope>
    <source>
        <strain evidence="20">ATCC 39006</strain>
    </source>
</reference>
<dbReference type="GO" id="GO:0005524">
    <property type="term" value="F:ATP binding"/>
    <property type="evidence" value="ECO:0007669"/>
    <property type="project" value="UniProtKB-KW"/>
</dbReference>
<comment type="similarity">
    <text evidence="2">Belongs to the etk/wzc family.</text>
</comment>
<evidence type="ECO:0000259" key="17">
    <source>
        <dbReference type="Pfam" id="PF13614"/>
    </source>
</evidence>
<dbReference type="InterPro" id="IPR050445">
    <property type="entry name" value="Bact_polysacc_biosynth/exp"/>
</dbReference>
<dbReference type="GO" id="GO:0005886">
    <property type="term" value="C:plasma membrane"/>
    <property type="evidence" value="ECO:0007669"/>
    <property type="project" value="UniProtKB-SubCell"/>
</dbReference>
<dbReference type="InterPro" id="IPR025669">
    <property type="entry name" value="AAA_dom"/>
</dbReference>
<keyword evidence="7" id="KW-0547">Nucleotide-binding</keyword>
<feature type="transmembrane region" description="Helical" evidence="15">
    <location>
        <begin position="426"/>
        <end position="446"/>
    </location>
</feature>
<keyword evidence="11 15" id="KW-0472">Membrane</keyword>
<gene>
    <name evidence="19" type="ORF">CWC46_09810</name>
    <name evidence="20" type="ORF">Ser39006_009815</name>
</gene>
<evidence type="ECO:0000256" key="4">
    <source>
        <dbReference type="ARBA" id="ARBA00022519"/>
    </source>
</evidence>
<dbReference type="SUPFAM" id="SSF52540">
    <property type="entry name" value="P-loop containing nucleoside triphosphate hydrolases"/>
    <property type="match status" value="1"/>
</dbReference>
<dbReference type="Proteomes" id="UP000017700">
    <property type="component" value="Chromosome"/>
</dbReference>
<evidence type="ECO:0000313" key="20">
    <source>
        <dbReference type="EMBL" id="AUH04391.1"/>
    </source>
</evidence>
<evidence type="ECO:0000256" key="9">
    <source>
        <dbReference type="ARBA" id="ARBA00022840"/>
    </source>
</evidence>
<evidence type="ECO:0000259" key="18">
    <source>
        <dbReference type="Pfam" id="PF13807"/>
    </source>
</evidence>
<dbReference type="EMBL" id="CP025085">
    <property type="protein sequence ID" value="AUH00072.1"/>
    <property type="molecule type" value="Genomic_DNA"/>
</dbReference>
<keyword evidence="10 15" id="KW-1133">Transmembrane helix</keyword>
<keyword evidence="12" id="KW-0829">Tyrosine-protein kinase</keyword>
<organism evidence="20 21">
    <name type="scientific">Serratia sp. (strain ATCC 39006)</name>
    <name type="common">Prodigiosinella confusarubida</name>
    <dbReference type="NCBI Taxonomy" id="104623"/>
    <lineage>
        <taxon>Bacteria</taxon>
        <taxon>Pseudomonadati</taxon>
        <taxon>Pseudomonadota</taxon>
        <taxon>Gammaproteobacteria</taxon>
        <taxon>Enterobacterales</taxon>
        <taxon>Pectobacteriaceae</taxon>
        <taxon>Prodigiosinella</taxon>
    </lineage>
</organism>
<dbReference type="GO" id="GO:0004715">
    <property type="term" value="F:non-membrane spanning protein tyrosine kinase activity"/>
    <property type="evidence" value="ECO:0007669"/>
    <property type="project" value="UniProtKB-EC"/>
</dbReference>
<dbReference type="PANTHER" id="PTHR32309:SF32">
    <property type="entry name" value="TYROSINE-PROTEIN KINASE ETK-RELATED"/>
    <property type="match status" value="1"/>
</dbReference>
<evidence type="ECO:0000256" key="11">
    <source>
        <dbReference type="ARBA" id="ARBA00023136"/>
    </source>
</evidence>
<dbReference type="Proteomes" id="UP000233778">
    <property type="component" value="Chromosome"/>
</dbReference>
<dbReference type="RefSeq" id="WP_021016765.1">
    <property type="nucleotide sequence ID" value="NZ_CP025084.1"/>
</dbReference>
<accession>A0A2I5T6B1</accession>
<dbReference type="OrthoDB" id="9775724at2"/>
<dbReference type="Pfam" id="PF02706">
    <property type="entry name" value="Wzz"/>
    <property type="match status" value="1"/>
</dbReference>
<reference evidence="20" key="4">
    <citation type="submission" date="2017-11" db="EMBL/GenBank/DDBJ databases">
        <title>Complete genome sequence of Serratia sp. ATCC 39006.</title>
        <authorList>
            <person name="Hampton H.G."/>
            <person name="Jackson S.A."/>
            <person name="Jauregui R."/>
            <person name="Poulter G.T.M."/>
            <person name="Salmond G.P.C."/>
            <person name="Fineran P.C."/>
        </authorList>
    </citation>
    <scope>NUCLEOTIDE SEQUENCE</scope>
    <source>
        <strain evidence="20">ATCC 39006</strain>
    </source>
</reference>
<keyword evidence="6 15" id="KW-0812">Transmembrane</keyword>
<dbReference type="InterPro" id="IPR032807">
    <property type="entry name" value="GNVR"/>
</dbReference>
<evidence type="ECO:0000256" key="10">
    <source>
        <dbReference type="ARBA" id="ARBA00022989"/>
    </source>
</evidence>
<feature type="coiled-coil region" evidence="14">
    <location>
        <begin position="342"/>
        <end position="372"/>
    </location>
</feature>
<evidence type="ECO:0000313" key="22">
    <source>
        <dbReference type="Proteomes" id="UP000233778"/>
    </source>
</evidence>
<dbReference type="PANTHER" id="PTHR32309">
    <property type="entry name" value="TYROSINE-PROTEIN KINASE"/>
    <property type="match status" value="1"/>
</dbReference>
<dbReference type="InterPro" id="IPR003856">
    <property type="entry name" value="LPS_length_determ_N"/>
</dbReference>
<dbReference type="EMBL" id="CP025084">
    <property type="protein sequence ID" value="AUH04391.1"/>
    <property type="molecule type" value="Genomic_DNA"/>
</dbReference>
<feature type="transmembrane region" description="Helical" evidence="15">
    <location>
        <begin position="32"/>
        <end position="51"/>
    </location>
</feature>
<evidence type="ECO:0000313" key="19">
    <source>
        <dbReference type="EMBL" id="AUH00072.1"/>
    </source>
</evidence>
<evidence type="ECO:0000256" key="2">
    <source>
        <dbReference type="ARBA" id="ARBA00008883"/>
    </source>
</evidence>
<dbReference type="AlphaFoldDB" id="A0A2I5T6B1"/>
<evidence type="ECO:0000256" key="15">
    <source>
        <dbReference type="SAM" id="Phobius"/>
    </source>
</evidence>
<evidence type="ECO:0000256" key="8">
    <source>
        <dbReference type="ARBA" id="ARBA00022777"/>
    </source>
</evidence>
<dbReference type="CDD" id="cd05387">
    <property type="entry name" value="BY-kinase"/>
    <property type="match status" value="1"/>
</dbReference>
<dbReference type="InterPro" id="IPR027417">
    <property type="entry name" value="P-loop_NTPase"/>
</dbReference>
<dbReference type="KEGG" id="sera:Ser39006_009815"/>
<keyword evidence="3" id="KW-1003">Cell membrane</keyword>
<name>A0A2I5T6B1_SERS3</name>
<evidence type="ECO:0000256" key="13">
    <source>
        <dbReference type="ARBA" id="ARBA00053015"/>
    </source>
</evidence>
<dbReference type="EC" id="2.7.10.2" evidence="20"/>
<evidence type="ECO:0000313" key="21">
    <source>
        <dbReference type="Proteomes" id="UP000017700"/>
    </source>
</evidence>
<evidence type="ECO:0000256" key="1">
    <source>
        <dbReference type="ARBA" id="ARBA00004429"/>
    </source>
</evidence>
<keyword evidence="8 20" id="KW-0418">Kinase</keyword>
<feature type="domain" description="AAA" evidence="17">
    <location>
        <begin position="532"/>
        <end position="669"/>
    </location>
</feature>
<dbReference type="GO" id="GO:0042802">
    <property type="term" value="F:identical protein binding"/>
    <property type="evidence" value="ECO:0007669"/>
    <property type="project" value="UniProtKB-ARBA"/>
</dbReference>
<dbReference type="Pfam" id="PF23607">
    <property type="entry name" value="WZC_N"/>
    <property type="match status" value="1"/>
</dbReference>
<dbReference type="Pfam" id="PF13807">
    <property type="entry name" value="GNVR"/>
    <property type="match status" value="1"/>
</dbReference>
<evidence type="ECO:0000259" key="16">
    <source>
        <dbReference type="Pfam" id="PF02706"/>
    </source>
</evidence>
<evidence type="ECO:0000256" key="12">
    <source>
        <dbReference type="ARBA" id="ARBA00023137"/>
    </source>
</evidence>
<keyword evidence="9" id="KW-0067">ATP-binding</keyword>
<reference evidence="20 21" key="1">
    <citation type="journal article" date="2013" name="Genome Announc.">
        <title>Draft genome sequence of Serratia sp. strain ATCC 39006, a model bacterium for analysis of the biosynthesis and regulation of prodigiosin, a carbapenem, and gas vesicles.</title>
        <authorList>
            <person name="Fineran P.C."/>
            <person name="Iglesias Cans M.C."/>
            <person name="Ramsay J.P."/>
            <person name="Wilf N.M."/>
            <person name="Cossyleon D."/>
            <person name="McNeil M.B."/>
            <person name="Williamson N.R."/>
            <person name="Monson R.E."/>
            <person name="Becher S.A."/>
            <person name="Stanton J.A."/>
            <person name="Brugger K."/>
            <person name="Brown S.D."/>
            <person name="Salmond G.P."/>
        </authorList>
    </citation>
    <scope>NUCLEOTIDE SEQUENCE [LARGE SCALE GENOMIC DNA]</scope>
    <source>
        <strain evidence="20">ATCC 39006</strain>
        <strain evidence="21">ATCC 39006 / SC 11482</strain>
    </source>
</reference>